<feature type="non-terminal residue" evidence="1">
    <location>
        <position position="336"/>
    </location>
</feature>
<reference evidence="1" key="1">
    <citation type="journal article" date="2015" name="Nature">
        <title>Complex archaea that bridge the gap between prokaryotes and eukaryotes.</title>
        <authorList>
            <person name="Spang A."/>
            <person name="Saw J.H."/>
            <person name="Jorgensen S.L."/>
            <person name="Zaremba-Niedzwiedzka K."/>
            <person name="Martijn J."/>
            <person name="Lind A.E."/>
            <person name="van Eijk R."/>
            <person name="Schleper C."/>
            <person name="Guy L."/>
            <person name="Ettema T.J."/>
        </authorList>
    </citation>
    <scope>NUCLEOTIDE SEQUENCE</scope>
</reference>
<sequence length="336" mass="35275">NTFVDINETQMNVSVGAAATVLTSNGVGSPPTYQAVAGTGDVIGPGSSVDNAIVVFDGVTGKLIKENTALLDANSNLSLIRSLQFVSHTSAPSAAVEYIAVVNNDFEINVTTGNNFKLEVNDVVEYEYDATSANFNSNNLIMASAYTQYTSIGSPGVTGSATVGRIFLDSGNSSHVSVIRNASVIDLEGGGEFLGPWTADHDAGGFDLINVGGITINNPSDTFQYIITPSAIIADRTLTIPLLIADDTFVTEGFIQTLTNKTLTAPTIGDFTNAGHDHSTVVNGGQFASTNLTDTAVIVRTDQINTFGDFAQTFTDDTLFIQNPAATFEYQIIADA</sequence>
<protein>
    <submittedName>
        <fullName evidence="1">Uncharacterized protein</fullName>
    </submittedName>
</protein>
<name>A0A0F8Y075_9ZZZZ</name>
<accession>A0A0F8Y075</accession>
<proteinExistence type="predicted"/>
<dbReference type="EMBL" id="LAZR01069474">
    <property type="protein sequence ID" value="KKK47639.1"/>
    <property type="molecule type" value="Genomic_DNA"/>
</dbReference>
<feature type="non-terminal residue" evidence="1">
    <location>
        <position position="1"/>
    </location>
</feature>
<dbReference type="AlphaFoldDB" id="A0A0F8Y075"/>
<evidence type="ECO:0000313" key="1">
    <source>
        <dbReference type="EMBL" id="KKK47639.1"/>
    </source>
</evidence>
<organism evidence="1">
    <name type="scientific">marine sediment metagenome</name>
    <dbReference type="NCBI Taxonomy" id="412755"/>
    <lineage>
        <taxon>unclassified sequences</taxon>
        <taxon>metagenomes</taxon>
        <taxon>ecological metagenomes</taxon>
    </lineage>
</organism>
<comment type="caution">
    <text evidence="1">The sequence shown here is derived from an EMBL/GenBank/DDBJ whole genome shotgun (WGS) entry which is preliminary data.</text>
</comment>
<gene>
    <name evidence="1" type="ORF">LCGC14_3153170</name>
</gene>